<dbReference type="PROSITE" id="PS51666">
    <property type="entry name" value="QLQ"/>
    <property type="match status" value="1"/>
</dbReference>
<dbReference type="PROSITE" id="PS51667">
    <property type="entry name" value="WRC"/>
    <property type="match status" value="1"/>
</dbReference>
<dbReference type="AlphaFoldDB" id="A0AA38UDE2"/>
<evidence type="ECO:0000256" key="5">
    <source>
        <dbReference type="RuleBase" id="RU367127"/>
    </source>
</evidence>
<comment type="subcellular location">
    <subcellularLocation>
        <location evidence="1 4 5">Nucleus</location>
    </subcellularLocation>
</comment>
<reference evidence="9" key="1">
    <citation type="submission" date="2023-03" db="EMBL/GenBank/DDBJ databases">
        <title>Chromosome-scale reference genome and RAD-based genetic map of yellow starthistle (Centaurea solstitialis) reveal putative structural variation and QTLs associated with invader traits.</title>
        <authorList>
            <person name="Reatini B."/>
            <person name="Cang F.A."/>
            <person name="Jiang Q."/>
            <person name="Mckibben M.T.W."/>
            <person name="Barker M.S."/>
            <person name="Rieseberg L.H."/>
            <person name="Dlugosch K.M."/>
        </authorList>
    </citation>
    <scope>NUCLEOTIDE SEQUENCE</scope>
    <source>
        <strain evidence="9">CAN-66</strain>
        <tissue evidence="9">Leaf</tissue>
    </source>
</reference>
<evidence type="ECO:0000259" key="7">
    <source>
        <dbReference type="PROSITE" id="PS51666"/>
    </source>
</evidence>
<name>A0AA38UDE2_9ASTR</name>
<keyword evidence="10" id="KW-1185">Reference proteome</keyword>
<comment type="function">
    <text evidence="5">Transcription activator.</text>
</comment>
<dbReference type="EMBL" id="JARYMX010000001">
    <property type="protein sequence ID" value="KAJ9568422.1"/>
    <property type="molecule type" value="Genomic_DNA"/>
</dbReference>
<feature type="compositionally biased region" description="Polar residues" evidence="6">
    <location>
        <begin position="357"/>
        <end position="380"/>
    </location>
</feature>
<evidence type="ECO:0000313" key="10">
    <source>
        <dbReference type="Proteomes" id="UP001172457"/>
    </source>
</evidence>
<keyword evidence="3 4" id="KW-0539">Nucleus</keyword>
<feature type="region of interest" description="Disordered" evidence="6">
    <location>
        <begin position="143"/>
        <end position="180"/>
    </location>
</feature>
<organism evidence="9 10">
    <name type="scientific">Centaurea solstitialis</name>
    <name type="common">yellow star-thistle</name>
    <dbReference type="NCBI Taxonomy" id="347529"/>
    <lineage>
        <taxon>Eukaryota</taxon>
        <taxon>Viridiplantae</taxon>
        <taxon>Streptophyta</taxon>
        <taxon>Embryophyta</taxon>
        <taxon>Tracheophyta</taxon>
        <taxon>Spermatophyta</taxon>
        <taxon>Magnoliopsida</taxon>
        <taxon>eudicotyledons</taxon>
        <taxon>Gunneridae</taxon>
        <taxon>Pentapetalae</taxon>
        <taxon>asterids</taxon>
        <taxon>campanulids</taxon>
        <taxon>Asterales</taxon>
        <taxon>Asteraceae</taxon>
        <taxon>Carduoideae</taxon>
        <taxon>Cardueae</taxon>
        <taxon>Centaureinae</taxon>
        <taxon>Centaurea</taxon>
    </lineage>
</organism>
<feature type="compositionally biased region" description="Low complexity" evidence="6">
    <location>
        <begin position="161"/>
        <end position="180"/>
    </location>
</feature>
<comment type="similarity">
    <text evidence="2 5">Belongs to the GRF family.</text>
</comment>
<evidence type="ECO:0000256" key="2">
    <source>
        <dbReference type="ARBA" id="ARBA00008122"/>
    </source>
</evidence>
<proteinExistence type="inferred from homology"/>
<dbReference type="PANTHER" id="PTHR31602:SF60">
    <property type="entry name" value="GROWTH-REGULATING FACTOR 5"/>
    <property type="match status" value="1"/>
</dbReference>
<comment type="caution">
    <text evidence="9">The sequence shown here is derived from an EMBL/GenBank/DDBJ whole genome shotgun (WGS) entry which is preliminary data.</text>
</comment>
<accession>A0AA38UDE2</accession>
<dbReference type="Pfam" id="PF08880">
    <property type="entry name" value="QLQ"/>
    <property type="match status" value="1"/>
</dbReference>
<dbReference type="InterPro" id="IPR014977">
    <property type="entry name" value="WRC_dom"/>
</dbReference>
<evidence type="ECO:0000256" key="6">
    <source>
        <dbReference type="SAM" id="MobiDB-lite"/>
    </source>
</evidence>
<dbReference type="GO" id="GO:0005634">
    <property type="term" value="C:nucleus"/>
    <property type="evidence" value="ECO:0007669"/>
    <property type="project" value="UniProtKB-SubCell"/>
</dbReference>
<keyword evidence="5" id="KW-0010">Activator</keyword>
<feature type="compositionally biased region" description="Basic residues" evidence="6">
    <location>
        <begin position="146"/>
        <end position="155"/>
    </location>
</feature>
<keyword evidence="5" id="KW-0805">Transcription regulation</keyword>
<dbReference type="GO" id="GO:0005524">
    <property type="term" value="F:ATP binding"/>
    <property type="evidence" value="ECO:0007669"/>
    <property type="project" value="UniProtKB-UniRule"/>
</dbReference>
<feature type="short sequence motif" description="Bipartite nuclear localization signal" evidence="4">
    <location>
        <begin position="121"/>
        <end position="131"/>
    </location>
</feature>
<dbReference type="InterPro" id="IPR014978">
    <property type="entry name" value="Gln-Leu-Gln_QLQ"/>
</dbReference>
<keyword evidence="5" id="KW-0804">Transcription</keyword>
<evidence type="ECO:0000256" key="1">
    <source>
        <dbReference type="ARBA" id="ARBA00004123"/>
    </source>
</evidence>
<feature type="region of interest" description="Disordered" evidence="6">
    <location>
        <begin position="188"/>
        <end position="207"/>
    </location>
</feature>
<sequence length="388" mass="43871">MTGLNSVACVVLGGGGTLQQHNKFRQCSAVDLFEVRETAQWEELEQQALIYKYMVSGVPVPTDLILSVRRSLYNSSSSSSSSSLLSNQPTLGVWEGSFQYNQLYQMGGSGYGRKVDLEPGRCRRTDGKKWRCSKEAYPDSKYCERHMHRGRNRSRKPVEFSSSSSNSSSSLSSSSTANLSSSQSATISKSISTSDHHPNYPLLDHYSSSRPPIHTNFVDSSSYSHQTQLKDFRYLQGMKDLGEDERSAYFQLNDPYNTTQKMAAASSSSSSDHHHNFSHFNFQNLNDQFKEQKDHHKEEQQTAEGGQHCFVMGADFIKPSEETTNTHHPHKQPFHHFFAPSKATPSNHENNPGWVQVDQQQQNHFTTNPPKSPLSTQDLFQSKPRPYW</sequence>
<dbReference type="InterPro" id="IPR031137">
    <property type="entry name" value="GRF"/>
</dbReference>
<evidence type="ECO:0000256" key="4">
    <source>
        <dbReference type="PROSITE-ProRule" id="PRU01002"/>
    </source>
</evidence>
<feature type="domain" description="WRC" evidence="8">
    <location>
        <begin position="116"/>
        <end position="160"/>
    </location>
</feature>
<dbReference type="Pfam" id="PF08879">
    <property type="entry name" value="WRC"/>
    <property type="match status" value="1"/>
</dbReference>
<evidence type="ECO:0000256" key="3">
    <source>
        <dbReference type="ARBA" id="ARBA00023242"/>
    </source>
</evidence>
<dbReference type="SMART" id="SM00951">
    <property type="entry name" value="QLQ"/>
    <property type="match status" value="1"/>
</dbReference>
<evidence type="ECO:0000313" key="9">
    <source>
        <dbReference type="EMBL" id="KAJ9568422.1"/>
    </source>
</evidence>
<dbReference type="GO" id="GO:0006355">
    <property type="term" value="P:regulation of DNA-templated transcription"/>
    <property type="evidence" value="ECO:0007669"/>
    <property type="project" value="InterPro"/>
</dbReference>
<dbReference type="GO" id="GO:0006351">
    <property type="term" value="P:DNA-templated transcription"/>
    <property type="evidence" value="ECO:0007669"/>
    <property type="project" value="UniProtKB-UniRule"/>
</dbReference>
<feature type="region of interest" description="Disordered" evidence="6">
    <location>
        <begin position="320"/>
        <end position="388"/>
    </location>
</feature>
<feature type="short sequence motif" description="Bipartite nuclear localization signal" evidence="4">
    <location>
        <begin position="149"/>
        <end position="156"/>
    </location>
</feature>
<feature type="domain" description="QLQ" evidence="7">
    <location>
        <begin position="35"/>
        <end position="70"/>
    </location>
</feature>
<gene>
    <name evidence="9" type="ORF">OSB04_004388</name>
</gene>
<dbReference type="GO" id="GO:0099402">
    <property type="term" value="P:plant organ development"/>
    <property type="evidence" value="ECO:0007669"/>
    <property type="project" value="UniProtKB-ARBA"/>
</dbReference>
<dbReference type="PANTHER" id="PTHR31602">
    <property type="entry name" value="GROWTH-REGULATING FACTOR 5"/>
    <property type="match status" value="1"/>
</dbReference>
<dbReference type="Proteomes" id="UP001172457">
    <property type="component" value="Chromosome 1"/>
</dbReference>
<comment type="domain">
    <text evidence="5">The QLQ domain and WRC domain may be involved in protein-protein interaction and DNA-binding, respectively.</text>
</comment>
<protein>
    <recommendedName>
        <fullName evidence="5">Growth-regulating factor</fullName>
    </recommendedName>
</protein>
<evidence type="ECO:0000259" key="8">
    <source>
        <dbReference type="PROSITE" id="PS51667"/>
    </source>
</evidence>